<feature type="compositionally biased region" description="Polar residues" evidence="1">
    <location>
        <begin position="204"/>
        <end position="241"/>
    </location>
</feature>
<organism evidence="2 3">
    <name type="scientific">Cyberlindnera jadinii (strain ATCC 18201 / CBS 1600 / BCRC 20928 / JCM 3617 / NBRC 0987 / NRRL Y-1542)</name>
    <name type="common">Torula yeast</name>
    <name type="synonym">Candida utilis</name>
    <dbReference type="NCBI Taxonomy" id="983966"/>
    <lineage>
        <taxon>Eukaryota</taxon>
        <taxon>Fungi</taxon>
        <taxon>Dikarya</taxon>
        <taxon>Ascomycota</taxon>
        <taxon>Saccharomycotina</taxon>
        <taxon>Saccharomycetes</taxon>
        <taxon>Phaffomycetales</taxon>
        <taxon>Phaffomycetaceae</taxon>
        <taxon>Cyberlindnera</taxon>
    </lineage>
</organism>
<dbReference type="Gene3D" id="6.10.250.2010">
    <property type="match status" value="1"/>
</dbReference>
<evidence type="ECO:0000313" key="3">
    <source>
        <dbReference type="Proteomes" id="UP000038830"/>
    </source>
</evidence>
<dbReference type="InterPro" id="IPR018465">
    <property type="entry name" value="Scm3/HJURP"/>
</dbReference>
<sequence>MLLIKHRRKRHLQSECEESDLDESEVEAHEVVCLEQGNVEVDEGQREVNTYSSDEKTSQYSDASDSDSDRYDEQYQHVDIRYEEQRAILAKYTTDELSGKGNVDAAELQTRHVEAKKKLSSSWSAIIDKYSRYDLESQGDTVDLMDMSIVEDVGHLKSLNTKLQDVWDPYTDEDEEQGQADPSRDPISLLMERSPPKKYKRSPQRLSEQPAMPNTQLEVSPSTATSPRGCNLEQTAQGQRR</sequence>
<feature type="region of interest" description="Disordered" evidence="1">
    <location>
        <begin position="35"/>
        <end position="72"/>
    </location>
</feature>
<protein>
    <submittedName>
        <fullName evidence="2">Uncharacterized protein</fullName>
    </submittedName>
</protein>
<dbReference type="Pfam" id="PF10384">
    <property type="entry name" value="Scm3"/>
    <property type="match status" value="1"/>
</dbReference>
<dbReference type="GO" id="GO:0005634">
    <property type="term" value="C:nucleus"/>
    <property type="evidence" value="ECO:0007669"/>
    <property type="project" value="InterPro"/>
</dbReference>
<dbReference type="AlphaFoldDB" id="A0A0H5BZT9"/>
<proteinExistence type="predicted"/>
<gene>
    <name evidence="2" type="ORF">BN1211_0611</name>
</gene>
<dbReference type="EMBL" id="CDQK01000001">
    <property type="protein sequence ID" value="CEP20687.1"/>
    <property type="molecule type" value="Genomic_DNA"/>
</dbReference>
<evidence type="ECO:0000313" key="2">
    <source>
        <dbReference type="EMBL" id="CEP20687.1"/>
    </source>
</evidence>
<name>A0A0H5BZT9_CYBJN</name>
<feature type="region of interest" description="Disordered" evidence="1">
    <location>
        <begin position="171"/>
        <end position="241"/>
    </location>
</feature>
<evidence type="ECO:0000256" key="1">
    <source>
        <dbReference type="SAM" id="MobiDB-lite"/>
    </source>
</evidence>
<dbReference type="Proteomes" id="UP000038830">
    <property type="component" value="Unassembled WGS sequence"/>
</dbReference>
<dbReference type="GO" id="GO:0042393">
    <property type="term" value="F:histone binding"/>
    <property type="evidence" value="ECO:0007669"/>
    <property type="project" value="InterPro"/>
</dbReference>
<reference evidence="3" key="1">
    <citation type="journal article" date="2015" name="J. Biotechnol.">
        <title>The structure of the Cyberlindnera jadinii genome and its relation to Candida utilis analyzed by the occurrence of single nucleotide polymorphisms.</title>
        <authorList>
            <person name="Rupp O."/>
            <person name="Brinkrolf K."/>
            <person name="Buerth C."/>
            <person name="Kunigo M."/>
            <person name="Schneider J."/>
            <person name="Jaenicke S."/>
            <person name="Goesmann A."/>
            <person name="Puehler A."/>
            <person name="Jaeger K.-E."/>
            <person name="Ernst J.F."/>
        </authorList>
    </citation>
    <scope>NUCLEOTIDE SEQUENCE [LARGE SCALE GENOMIC DNA]</scope>
    <source>
        <strain evidence="3">ATCC 18201 / CBS 1600 / BCRC 20928 / JCM 3617 / NBRC 0987 / NRRL Y-1542</strain>
    </source>
</reference>
<accession>A0A0H5BZT9</accession>